<dbReference type="STRING" id="39060.SAMN05660706_11815"/>
<keyword evidence="2" id="KW-1003">Cell membrane</keyword>
<keyword evidence="11" id="KW-1185">Reference proteome</keyword>
<evidence type="ECO:0000256" key="3">
    <source>
        <dbReference type="ARBA" id="ARBA00022692"/>
    </source>
</evidence>
<feature type="domain" description="MacB-like periplasmic core" evidence="9">
    <location>
        <begin position="21"/>
        <end position="237"/>
    </location>
</feature>
<evidence type="ECO:0000259" key="9">
    <source>
        <dbReference type="Pfam" id="PF12704"/>
    </source>
</evidence>
<organism evidence="10 11">
    <name type="scientific">Desulfoscipio geothermicus DSM 3669</name>
    <dbReference type="NCBI Taxonomy" id="1121426"/>
    <lineage>
        <taxon>Bacteria</taxon>
        <taxon>Bacillati</taxon>
        <taxon>Bacillota</taxon>
        <taxon>Clostridia</taxon>
        <taxon>Eubacteriales</taxon>
        <taxon>Desulfallaceae</taxon>
        <taxon>Desulfoscipio</taxon>
    </lineage>
</organism>
<dbReference type="EMBL" id="FOYM01000018">
    <property type="protein sequence ID" value="SFR09137.1"/>
    <property type="molecule type" value="Genomic_DNA"/>
</dbReference>
<evidence type="ECO:0000256" key="1">
    <source>
        <dbReference type="ARBA" id="ARBA00004651"/>
    </source>
</evidence>
<dbReference type="PANTHER" id="PTHR30572">
    <property type="entry name" value="MEMBRANE COMPONENT OF TRANSPORTER-RELATED"/>
    <property type="match status" value="1"/>
</dbReference>
<protein>
    <submittedName>
        <fullName evidence="10">Putative ABC transport system permease protein</fullName>
    </submittedName>
</protein>
<dbReference type="Proteomes" id="UP000199584">
    <property type="component" value="Unassembled WGS sequence"/>
</dbReference>
<evidence type="ECO:0000256" key="6">
    <source>
        <dbReference type="ARBA" id="ARBA00038076"/>
    </source>
</evidence>
<feature type="transmembrane region" description="Helical" evidence="7">
    <location>
        <begin position="21"/>
        <end position="45"/>
    </location>
</feature>
<comment type="subcellular location">
    <subcellularLocation>
        <location evidence="1">Cell membrane</location>
        <topology evidence="1">Multi-pass membrane protein</topology>
    </subcellularLocation>
</comment>
<gene>
    <name evidence="10" type="ORF">SAMN05660706_11815</name>
</gene>
<dbReference type="GO" id="GO:0022857">
    <property type="term" value="F:transmembrane transporter activity"/>
    <property type="evidence" value="ECO:0007669"/>
    <property type="project" value="TreeGrafter"/>
</dbReference>
<evidence type="ECO:0000256" key="7">
    <source>
        <dbReference type="SAM" id="Phobius"/>
    </source>
</evidence>
<comment type="similarity">
    <text evidence="6">Belongs to the ABC-4 integral membrane protein family.</text>
</comment>
<accession>A0A1I6DUV0</accession>
<reference evidence="11" key="1">
    <citation type="submission" date="2016-10" db="EMBL/GenBank/DDBJ databases">
        <authorList>
            <person name="Varghese N."/>
            <person name="Submissions S."/>
        </authorList>
    </citation>
    <scope>NUCLEOTIDE SEQUENCE [LARGE SCALE GENOMIC DNA]</scope>
    <source>
        <strain evidence="11">DSM 3669</strain>
    </source>
</reference>
<dbReference type="InterPro" id="IPR003838">
    <property type="entry name" value="ABC3_permease_C"/>
</dbReference>
<feature type="transmembrane region" description="Helical" evidence="7">
    <location>
        <begin position="272"/>
        <end position="297"/>
    </location>
</feature>
<name>A0A1I6DUV0_9FIRM</name>
<keyword evidence="4 7" id="KW-1133">Transmembrane helix</keyword>
<evidence type="ECO:0000313" key="11">
    <source>
        <dbReference type="Proteomes" id="UP000199584"/>
    </source>
</evidence>
<evidence type="ECO:0000256" key="4">
    <source>
        <dbReference type="ARBA" id="ARBA00022989"/>
    </source>
</evidence>
<keyword evidence="3 7" id="KW-0812">Transmembrane</keyword>
<feature type="transmembrane region" description="Helical" evidence="7">
    <location>
        <begin position="318"/>
        <end position="346"/>
    </location>
</feature>
<dbReference type="InterPro" id="IPR050250">
    <property type="entry name" value="Macrolide_Exporter_MacB"/>
</dbReference>
<dbReference type="InterPro" id="IPR025857">
    <property type="entry name" value="MacB_PCD"/>
</dbReference>
<evidence type="ECO:0000313" key="10">
    <source>
        <dbReference type="EMBL" id="SFR09137.1"/>
    </source>
</evidence>
<proteinExistence type="inferred from homology"/>
<keyword evidence="5 7" id="KW-0472">Membrane</keyword>
<dbReference type="RefSeq" id="WP_092484201.1">
    <property type="nucleotide sequence ID" value="NZ_FOYM01000018.1"/>
</dbReference>
<dbReference type="GO" id="GO:0005886">
    <property type="term" value="C:plasma membrane"/>
    <property type="evidence" value="ECO:0007669"/>
    <property type="project" value="UniProtKB-SubCell"/>
</dbReference>
<evidence type="ECO:0000259" key="8">
    <source>
        <dbReference type="Pfam" id="PF02687"/>
    </source>
</evidence>
<dbReference type="PANTHER" id="PTHR30572:SF4">
    <property type="entry name" value="ABC TRANSPORTER PERMEASE YTRF"/>
    <property type="match status" value="1"/>
</dbReference>
<sequence>MKIKQLLKLVLINIYQNKVRTFLTTLGVIVGTATIFLVVAIGAGGEAQVNEQYSKLNVGTIIVMPAQRGKVVDPLTEKDAELFMASDNIAHAFPILQGSGDINYNNFSFNSSFIAIPPEYQENNNLTVQQGRALDDEDEKKKHKYAVLGAELANTLTDGNPSEIVGSNISINRRKFEVIGIFNRVGDTGSHSSYDDSAFIAYSVGEKYLLGTRANPIITVQATGLETVQSAINDITNTLNETHRMGGAEQFRILDAGSRLAAAQESARTMSLLLLAVAVVVLIVSGIGIMNVMFVTVKERTKEIGTLKAIGAKKREILSQFLLEAVIISLVGGLLGVILGFFAIPLLKYFELPALPSISGILLGLIFSVITGVFFGFYPAWKAAELNPIDALRYE</sequence>
<dbReference type="OrthoDB" id="9770036at2"/>
<evidence type="ECO:0000256" key="5">
    <source>
        <dbReference type="ARBA" id="ARBA00023136"/>
    </source>
</evidence>
<dbReference type="AlphaFoldDB" id="A0A1I6DUV0"/>
<evidence type="ECO:0000256" key="2">
    <source>
        <dbReference type="ARBA" id="ARBA00022475"/>
    </source>
</evidence>
<feature type="transmembrane region" description="Helical" evidence="7">
    <location>
        <begin position="358"/>
        <end position="378"/>
    </location>
</feature>
<feature type="domain" description="ABC3 transporter permease C-terminal" evidence="8">
    <location>
        <begin position="276"/>
        <end position="388"/>
    </location>
</feature>
<dbReference type="Pfam" id="PF02687">
    <property type="entry name" value="FtsX"/>
    <property type="match status" value="1"/>
</dbReference>
<dbReference type="Pfam" id="PF12704">
    <property type="entry name" value="MacB_PCD"/>
    <property type="match status" value="1"/>
</dbReference>